<name>A0A6G0XJL2_9STRA</name>
<proteinExistence type="predicted"/>
<feature type="region of interest" description="Disordered" evidence="1">
    <location>
        <begin position="36"/>
        <end position="56"/>
    </location>
</feature>
<dbReference type="EMBL" id="VJMJ01000053">
    <property type="protein sequence ID" value="KAF0740311.1"/>
    <property type="molecule type" value="Genomic_DNA"/>
</dbReference>
<keyword evidence="2" id="KW-0472">Membrane</keyword>
<reference evidence="3 4" key="1">
    <citation type="submission" date="2019-07" db="EMBL/GenBank/DDBJ databases">
        <title>Genomics analysis of Aphanomyces spp. identifies a new class of oomycete effector associated with host adaptation.</title>
        <authorList>
            <person name="Gaulin E."/>
        </authorList>
    </citation>
    <scope>NUCLEOTIDE SEQUENCE [LARGE SCALE GENOMIC DNA]</scope>
    <source>
        <strain evidence="3 4">ATCC 201684</strain>
    </source>
</reference>
<keyword evidence="2" id="KW-0812">Transmembrane</keyword>
<organism evidence="3 4">
    <name type="scientific">Aphanomyces euteiches</name>
    <dbReference type="NCBI Taxonomy" id="100861"/>
    <lineage>
        <taxon>Eukaryota</taxon>
        <taxon>Sar</taxon>
        <taxon>Stramenopiles</taxon>
        <taxon>Oomycota</taxon>
        <taxon>Saprolegniomycetes</taxon>
        <taxon>Saprolegniales</taxon>
        <taxon>Verrucalvaceae</taxon>
        <taxon>Aphanomyces</taxon>
    </lineage>
</organism>
<comment type="caution">
    <text evidence="3">The sequence shown here is derived from an EMBL/GenBank/DDBJ whole genome shotgun (WGS) entry which is preliminary data.</text>
</comment>
<evidence type="ECO:0000313" key="4">
    <source>
        <dbReference type="Proteomes" id="UP000481153"/>
    </source>
</evidence>
<keyword evidence="2" id="KW-1133">Transmembrane helix</keyword>
<evidence type="ECO:0000256" key="1">
    <source>
        <dbReference type="SAM" id="MobiDB-lite"/>
    </source>
</evidence>
<dbReference type="AlphaFoldDB" id="A0A6G0XJL2"/>
<accession>A0A6G0XJL2</accession>
<gene>
    <name evidence="3" type="ORF">Ae201684_004310</name>
</gene>
<dbReference type="Gene3D" id="1.20.120.550">
    <property type="entry name" value="Membrane associated eicosanoid/glutathione metabolism-like domain"/>
    <property type="match status" value="1"/>
</dbReference>
<dbReference type="InterPro" id="IPR023352">
    <property type="entry name" value="MAPEG-like_dom_sf"/>
</dbReference>
<keyword evidence="4" id="KW-1185">Reference proteome</keyword>
<dbReference type="VEuPathDB" id="FungiDB:AeMF1_018018"/>
<dbReference type="Proteomes" id="UP000481153">
    <property type="component" value="Unassembled WGS sequence"/>
</dbReference>
<feature type="transmembrane region" description="Helical" evidence="2">
    <location>
        <begin position="6"/>
        <end position="30"/>
    </location>
</feature>
<sequence length="112" mass="11848">MSDHKFAVHAAMAGTAVLLVKHVVTGFFGAAAKFKAGSRAPEDTPDGKQSFGVADADPKDETLKAAKLVEMRWNRITMNDLENVPIGLVTTWAAIAAGADGKIVTSPRNINK</sequence>
<evidence type="ECO:0000313" key="3">
    <source>
        <dbReference type="EMBL" id="KAF0740311.1"/>
    </source>
</evidence>
<protein>
    <submittedName>
        <fullName evidence="3">Uncharacterized protein</fullName>
    </submittedName>
</protein>
<evidence type="ECO:0000256" key="2">
    <source>
        <dbReference type="SAM" id="Phobius"/>
    </source>
</evidence>
<dbReference type="SUPFAM" id="SSF161084">
    <property type="entry name" value="MAPEG domain-like"/>
    <property type="match status" value="1"/>
</dbReference>